<dbReference type="PROSITE" id="PS50158">
    <property type="entry name" value="ZF_CCHC"/>
    <property type="match status" value="2"/>
</dbReference>
<feature type="region of interest" description="Disordered" evidence="6">
    <location>
        <begin position="52"/>
        <end position="200"/>
    </location>
</feature>
<organism evidence="8">
    <name type="scientific">Menopon gallinae</name>
    <name type="common">poultry shaft louse</name>
    <dbReference type="NCBI Taxonomy" id="328185"/>
    <lineage>
        <taxon>Eukaryota</taxon>
        <taxon>Metazoa</taxon>
        <taxon>Ecdysozoa</taxon>
        <taxon>Arthropoda</taxon>
        <taxon>Hexapoda</taxon>
        <taxon>Insecta</taxon>
        <taxon>Pterygota</taxon>
        <taxon>Neoptera</taxon>
        <taxon>Paraneoptera</taxon>
        <taxon>Psocodea</taxon>
        <taxon>Troctomorpha</taxon>
        <taxon>Phthiraptera</taxon>
        <taxon>Amblycera</taxon>
        <taxon>Menoponidae</taxon>
        <taxon>Menopon</taxon>
    </lineage>
</organism>
<evidence type="ECO:0000256" key="3">
    <source>
        <dbReference type="ARBA" id="ARBA00022771"/>
    </source>
</evidence>
<dbReference type="PANTHER" id="PTHR46242">
    <property type="entry name" value="ZINC FINGER CCHC DOMAIN-CONTAINING PROTEIN 9 ZCCHC9"/>
    <property type="match status" value="1"/>
</dbReference>
<dbReference type="InterPro" id="IPR042246">
    <property type="entry name" value="ZCCHC9"/>
</dbReference>
<evidence type="ECO:0000256" key="6">
    <source>
        <dbReference type="SAM" id="MobiDB-lite"/>
    </source>
</evidence>
<evidence type="ECO:0000256" key="1">
    <source>
        <dbReference type="ARBA" id="ARBA00022723"/>
    </source>
</evidence>
<proteinExistence type="predicted"/>
<dbReference type="InterPro" id="IPR036875">
    <property type="entry name" value="Znf_CCHC_sf"/>
</dbReference>
<dbReference type="EMBL" id="JARGDH010000002">
    <property type="protein sequence ID" value="KAL0274744.1"/>
    <property type="molecule type" value="Genomic_DNA"/>
</dbReference>
<dbReference type="InterPro" id="IPR001878">
    <property type="entry name" value="Znf_CCHC"/>
</dbReference>
<reference evidence="8" key="1">
    <citation type="journal article" date="2024" name="Gigascience">
        <title>Chromosome-level genome of the poultry shaft louse Menopon gallinae provides insight into the host-switching and adaptive evolution of parasitic lice.</title>
        <authorList>
            <person name="Xu Y."/>
            <person name="Ma L."/>
            <person name="Liu S."/>
            <person name="Liang Y."/>
            <person name="Liu Q."/>
            <person name="He Z."/>
            <person name="Tian L."/>
            <person name="Duan Y."/>
            <person name="Cai W."/>
            <person name="Li H."/>
            <person name="Song F."/>
        </authorList>
    </citation>
    <scope>NUCLEOTIDE SEQUENCE</scope>
    <source>
        <strain evidence="8">Cailab_2023a</strain>
    </source>
</reference>
<protein>
    <recommendedName>
        <fullName evidence="7">CCHC-type domain-containing protein</fullName>
    </recommendedName>
</protein>
<gene>
    <name evidence="8" type="ORF">PYX00_002796</name>
</gene>
<dbReference type="SUPFAM" id="SSF57756">
    <property type="entry name" value="Retrovirus zinc finger-like domains"/>
    <property type="match status" value="2"/>
</dbReference>
<dbReference type="AlphaFoldDB" id="A0AAW2HY14"/>
<comment type="caution">
    <text evidence="8">The sequence shown here is derived from an EMBL/GenBank/DDBJ whole genome shotgun (WGS) entry which is preliminary data.</text>
</comment>
<keyword evidence="2" id="KW-0677">Repeat</keyword>
<evidence type="ECO:0000259" key="7">
    <source>
        <dbReference type="PROSITE" id="PS50158"/>
    </source>
</evidence>
<dbReference type="GO" id="GO:0005730">
    <property type="term" value="C:nucleolus"/>
    <property type="evidence" value="ECO:0007669"/>
    <property type="project" value="TreeGrafter"/>
</dbReference>
<feature type="compositionally biased region" description="Acidic residues" evidence="6">
    <location>
        <begin position="57"/>
        <end position="69"/>
    </location>
</feature>
<feature type="domain" description="CCHC-type" evidence="7">
    <location>
        <begin position="362"/>
        <end position="377"/>
    </location>
</feature>
<evidence type="ECO:0000256" key="2">
    <source>
        <dbReference type="ARBA" id="ARBA00022737"/>
    </source>
</evidence>
<keyword evidence="3 5" id="KW-0863">Zinc-finger</keyword>
<sequence>MTRFARAKGSKSSNEKVPEEATPWSELKKGISLENKQFSEETKRCINELKRMKSAEEQSEWATLDDDNDSSLSLLKKNLKRRKDVKVNPETETDGSAGKKKKRKQPESNTIVPKKKKKKLSESEGEKSTQSSDVKKNKKKMGKIQSVAQNEESSNLGKKKKKKKTGKAIVENDSLVEQFEKEENLKGSGEKGKVKKKKQKTMKNFAGGKPIKSKPTVNDSQDNNIVKTFKHHKFGKKSDKTFVSIVPNTEVKLGKFQGFTVKAEDAKRLKELKKKMISEGIPANEIESALKLERRRCEKALARTKKNVCFNCRKPGHILSQCPEIHENIDTGHGVCYKCGSTEHTAYTCKVSDNKSFPFAECFICKEKGHIARECPDNPKGLYPRGGCCNLCGAVTHLKKDCPKRLAELEEKTIKLAVRDNRNVEDLDEVPVNTDCNPKIPPKKKPIKF</sequence>
<feature type="domain" description="CCHC-type" evidence="7">
    <location>
        <begin position="309"/>
        <end position="324"/>
    </location>
</feature>
<feature type="compositionally biased region" description="Basic residues" evidence="6">
    <location>
        <begin position="157"/>
        <end position="166"/>
    </location>
</feature>
<dbReference type="Pfam" id="PF00098">
    <property type="entry name" value="zf-CCHC"/>
    <property type="match status" value="3"/>
</dbReference>
<dbReference type="SMART" id="SM00343">
    <property type="entry name" value="ZnF_C2HC"/>
    <property type="match status" value="4"/>
</dbReference>
<dbReference type="GO" id="GO:0008270">
    <property type="term" value="F:zinc ion binding"/>
    <property type="evidence" value="ECO:0007669"/>
    <property type="project" value="UniProtKB-KW"/>
</dbReference>
<dbReference type="FunFam" id="4.10.60.10:FF:000091">
    <property type="entry name" value="Zinc finger CCHC-type-containing 9"/>
    <property type="match status" value="1"/>
</dbReference>
<accession>A0AAW2HY14</accession>
<evidence type="ECO:0000313" key="8">
    <source>
        <dbReference type="EMBL" id="KAL0274744.1"/>
    </source>
</evidence>
<keyword evidence="1" id="KW-0479">Metal-binding</keyword>
<feature type="compositionally biased region" description="Polar residues" evidence="6">
    <location>
        <begin position="146"/>
        <end position="156"/>
    </location>
</feature>
<dbReference type="Gene3D" id="4.10.60.10">
    <property type="entry name" value="Zinc finger, CCHC-type"/>
    <property type="match status" value="2"/>
</dbReference>
<evidence type="ECO:0000256" key="4">
    <source>
        <dbReference type="ARBA" id="ARBA00022833"/>
    </source>
</evidence>
<dbReference type="GO" id="GO:0003676">
    <property type="term" value="F:nucleic acid binding"/>
    <property type="evidence" value="ECO:0007669"/>
    <property type="project" value="InterPro"/>
</dbReference>
<feature type="region of interest" description="Disordered" evidence="6">
    <location>
        <begin position="1"/>
        <end position="24"/>
    </location>
</feature>
<name>A0AAW2HY14_9NEOP</name>
<dbReference type="PANTHER" id="PTHR46242:SF1">
    <property type="entry name" value="ZINC FINGER CCHC DOMAIN-CONTAINING PROTEIN 9"/>
    <property type="match status" value="1"/>
</dbReference>
<keyword evidence="4" id="KW-0862">Zinc</keyword>
<feature type="compositionally biased region" description="Basic and acidic residues" evidence="6">
    <location>
        <begin position="178"/>
        <end position="192"/>
    </location>
</feature>
<evidence type="ECO:0000256" key="5">
    <source>
        <dbReference type="PROSITE-ProRule" id="PRU00047"/>
    </source>
</evidence>